<feature type="domain" description="PhoD-like phosphatase metallophosphatase" evidence="1">
    <location>
        <begin position="184"/>
        <end position="432"/>
    </location>
</feature>
<evidence type="ECO:0000313" key="3">
    <source>
        <dbReference type="Proteomes" id="UP000184609"/>
    </source>
</evidence>
<dbReference type="EMBL" id="FRXN01000006">
    <property type="protein sequence ID" value="SHO64894.1"/>
    <property type="molecule type" value="Genomic_DNA"/>
</dbReference>
<dbReference type="SUPFAM" id="SSF56300">
    <property type="entry name" value="Metallo-dependent phosphatases"/>
    <property type="match status" value="1"/>
</dbReference>
<dbReference type="InterPro" id="IPR052900">
    <property type="entry name" value="Phospholipid_Metab_Enz"/>
</dbReference>
<dbReference type="AlphaFoldDB" id="A0A1M7ZJ32"/>
<sequence length="489" mass="56306">MQTRRSFFKNIGWGIFSFSIFSQTPFSAFAKKLGITKKEPSVFFTTGFKLMEVTDHSVLVWTRVCKQAEPNPITHQRKETVFRHPIDFDETMPVNHMDGGVEVGHGFVQVLIRGRGKDWTSDWLEAMPENDFTIKATFDNLPSATSFQVFLRAKEELGSNEIQEVEGTFTTAPSPDQIVPVLFTTSTCQYFWSFDDEKRGFQSYDSMRAMKPDFFIQTGDYIYYDKPGPLAKNLEQARHKWHAMDAWPSLKDLFRQTPLYMMKDDHDLLKDDAHPASEAYGDLTFADGLKLWYQNVPLDQKPYRTIRWGKDLQVWMVEGREFRTPNPEPDGPEKSIWGKEQMDWFKESVEASDASFKILVTATPIVGPDRENKKDNHANSVYQQEGKELRKYLSAIPNLFVVNGDRHWQYVSNDLETGLMEFCSGPISDYHSQGWDADDYRPEHQFLRLKGGFLSVKVERVSGQAQITLAHRDVKGAVVHQQVFEKALG</sequence>
<name>A0A1M7ZJ32_9BACT</name>
<dbReference type="OrthoDB" id="9763616at2"/>
<dbReference type="PANTHER" id="PTHR43606">
    <property type="entry name" value="PHOSPHATASE, PUTATIVE (AFU_ORTHOLOGUE AFUA_6G08710)-RELATED"/>
    <property type="match status" value="1"/>
</dbReference>
<dbReference type="InterPro" id="IPR018946">
    <property type="entry name" value="PhoD-like_MPP"/>
</dbReference>
<dbReference type="Proteomes" id="UP000184609">
    <property type="component" value="Unassembled WGS sequence"/>
</dbReference>
<proteinExistence type="predicted"/>
<reference evidence="3" key="1">
    <citation type="submission" date="2016-12" db="EMBL/GenBank/DDBJ databases">
        <authorList>
            <person name="Varghese N."/>
            <person name="Submissions S."/>
        </authorList>
    </citation>
    <scope>NUCLEOTIDE SEQUENCE [LARGE SCALE GENOMIC DNA]</scope>
    <source>
        <strain evidence="3">DSM 25035</strain>
    </source>
</reference>
<protein>
    <submittedName>
        <fullName evidence="2">Alkaline phosphatase D</fullName>
    </submittedName>
</protein>
<organism evidence="2 3">
    <name type="scientific">Algoriphagus zhangzhouensis</name>
    <dbReference type="NCBI Taxonomy" id="1073327"/>
    <lineage>
        <taxon>Bacteria</taxon>
        <taxon>Pseudomonadati</taxon>
        <taxon>Bacteroidota</taxon>
        <taxon>Cytophagia</taxon>
        <taxon>Cytophagales</taxon>
        <taxon>Cyclobacteriaceae</taxon>
        <taxon>Algoriphagus</taxon>
    </lineage>
</organism>
<keyword evidence="3" id="KW-1185">Reference proteome</keyword>
<dbReference type="InterPro" id="IPR029052">
    <property type="entry name" value="Metallo-depent_PP-like"/>
</dbReference>
<evidence type="ECO:0000259" key="1">
    <source>
        <dbReference type="Pfam" id="PF09423"/>
    </source>
</evidence>
<evidence type="ECO:0000313" key="2">
    <source>
        <dbReference type="EMBL" id="SHO64894.1"/>
    </source>
</evidence>
<gene>
    <name evidence="2" type="ORF">SAMN04488108_3725</name>
</gene>
<dbReference type="InterPro" id="IPR038607">
    <property type="entry name" value="PhoD-like_sf"/>
</dbReference>
<accession>A0A1M7ZJ32</accession>
<dbReference type="RefSeq" id="WP_073573323.1">
    <property type="nucleotide sequence ID" value="NZ_FRXN01000006.1"/>
</dbReference>
<dbReference type="Gene3D" id="3.60.21.70">
    <property type="entry name" value="PhoD-like phosphatase"/>
    <property type="match status" value="1"/>
</dbReference>
<dbReference type="STRING" id="1073327.SAMN04488108_3725"/>
<dbReference type="Pfam" id="PF09423">
    <property type="entry name" value="PhoD"/>
    <property type="match status" value="1"/>
</dbReference>
<dbReference type="PANTHER" id="PTHR43606:SF1">
    <property type="entry name" value="PHOD-LIKE PHOSPHATASE METALLOPHOSPHATASE DOMAIN-CONTAINING PROTEIN"/>
    <property type="match status" value="1"/>
</dbReference>